<organism evidence="1 2">
    <name type="scientific">Macrostomum lignano</name>
    <dbReference type="NCBI Taxonomy" id="282301"/>
    <lineage>
        <taxon>Eukaryota</taxon>
        <taxon>Metazoa</taxon>
        <taxon>Spiralia</taxon>
        <taxon>Lophotrochozoa</taxon>
        <taxon>Platyhelminthes</taxon>
        <taxon>Rhabditophora</taxon>
        <taxon>Macrostomorpha</taxon>
        <taxon>Macrostomida</taxon>
        <taxon>Macrostomidae</taxon>
        <taxon>Macrostomum</taxon>
    </lineage>
</organism>
<keyword evidence="1" id="KW-1185">Reference proteome</keyword>
<evidence type="ECO:0000313" key="2">
    <source>
        <dbReference type="WBParaSite" id="maker-unitig_32722-snap-gene-0.2-mRNA-1"/>
    </source>
</evidence>
<protein>
    <submittedName>
        <fullName evidence="2">Uncharacterized protein</fullName>
    </submittedName>
</protein>
<dbReference type="AlphaFoldDB" id="A0A1I8FG62"/>
<reference evidence="2" key="1">
    <citation type="submission" date="2016-11" db="UniProtKB">
        <authorList>
            <consortium name="WormBaseParasite"/>
        </authorList>
    </citation>
    <scope>IDENTIFICATION</scope>
</reference>
<accession>A0A1I8FG62</accession>
<name>A0A1I8FG62_9PLAT</name>
<dbReference type="WBParaSite" id="maker-unitig_32722-snap-gene-0.2-mRNA-1">
    <property type="protein sequence ID" value="maker-unitig_32722-snap-gene-0.2-mRNA-1"/>
    <property type="gene ID" value="maker-unitig_32722-snap-gene-0.2"/>
</dbReference>
<evidence type="ECO:0000313" key="1">
    <source>
        <dbReference type="Proteomes" id="UP000095280"/>
    </source>
</evidence>
<sequence>MHRQFILQSQSEMRISVWIECIPDSTAEAATCAANRSAGCCAIRRVVAMR</sequence>
<dbReference type="Proteomes" id="UP000095280">
    <property type="component" value="Unplaced"/>
</dbReference>
<proteinExistence type="predicted"/>